<reference evidence="5" key="1">
    <citation type="submission" date="2022-11" db="UniProtKB">
        <authorList>
            <consortium name="WormBaseParasite"/>
        </authorList>
    </citation>
    <scope>IDENTIFICATION</scope>
</reference>
<keyword evidence="4" id="KW-1185">Reference proteome</keyword>
<feature type="transmembrane region" description="Helical" evidence="2">
    <location>
        <begin position="175"/>
        <end position="198"/>
    </location>
</feature>
<feature type="transmembrane region" description="Helical" evidence="2">
    <location>
        <begin position="116"/>
        <end position="136"/>
    </location>
</feature>
<dbReference type="InterPro" id="IPR020846">
    <property type="entry name" value="MFS_dom"/>
</dbReference>
<dbReference type="PROSITE" id="PS50850">
    <property type="entry name" value="MFS"/>
    <property type="match status" value="1"/>
</dbReference>
<accession>A0A914X254</accession>
<dbReference type="PANTHER" id="PTHR11360">
    <property type="entry name" value="MONOCARBOXYLATE TRANSPORTER"/>
    <property type="match status" value="1"/>
</dbReference>
<dbReference type="Pfam" id="PF07690">
    <property type="entry name" value="MFS_1"/>
    <property type="match status" value="1"/>
</dbReference>
<feature type="transmembrane region" description="Helical" evidence="2">
    <location>
        <begin position="289"/>
        <end position="309"/>
    </location>
</feature>
<keyword evidence="2" id="KW-1133">Transmembrane helix</keyword>
<dbReference type="Gene3D" id="1.20.1250.20">
    <property type="entry name" value="MFS general substrate transporter like domains"/>
    <property type="match status" value="1"/>
</dbReference>
<feature type="transmembrane region" description="Helical" evidence="2">
    <location>
        <begin position="224"/>
        <end position="245"/>
    </location>
</feature>
<comment type="subcellular location">
    <subcellularLocation>
        <location evidence="1">Membrane</location>
        <topology evidence="1">Multi-pass membrane protein</topology>
    </subcellularLocation>
</comment>
<sequence>MTSRAVAVDEANVPPLKMDHRRAWVVMTASFLALMIESGLRPSLGVYFLHFLNTFNCTKSQVASVYGAINASCFISGPIAGIFYKMFGARAAVMIGGLLAATGYFLIVFTSTIYQVIVLGIAIGVGSGLIRTATVSVQPEYFLKYRNLAMGVVFIGPGLGIFIFPHVIGYLVEHFAWRGSLVFVSALVLQCVVLGALLKPRRHRQSHHAGLKDFMALTLWKNPLFVLQGMGMFLAAGCCFIYFAFDITLMQHRGLSEEEALFTFSMHGIFSLLGRFVAIAVVQWEDMNITIFMALCYLTAQIPMFSGVFCYNRIMFTIQNSLTGFGNGLFPVALAPFLIYIGGVENLPVALGYSNFLNGIGGLAILEVGGKRTPYEYDMFHFPDRVIITRYTHMC</sequence>
<proteinExistence type="predicted"/>
<dbReference type="WBParaSite" id="PSAMB.scaffold6336size9705.g28312.t1">
    <property type="protein sequence ID" value="PSAMB.scaffold6336size9705.g28312.t1"/>
    <property type="gene ID" value="PSAMB.scaffold6336size9705.g28312"/>
</dbReference>
<dbReference type="InterPro" id="IPR050327">
    <property type="entry name" value="Proton-linked_MCT"/>
</dbReference>
<dbReference type="GO" id="GO:0016020">
    <property type="term" value="C:membrane"/>
    <property type="evidence" value="ECO:0007669"/>
    <property type="project" value="UniProtKB-SubCell"/>
</dbReference>
<organism evidence="4 5">
    <name type="scientific">Plectus sambesii</name>
    <dbReference type="NCBI Taxonomy" id="2011161"/>
    <lineage>
        <taxon>Eukaryota</taxon>
        <taxon>Metazoa</taxon>
        <taxon>Ecdysozoa</taxon>
        <taxon>Nematoda</taxon>
        <taxon>Chromadorea</taxon>
        <taxon>Plectida</taxon>
        <taxon>Plectina</taxon>
        <taxon>Plectoidea</taxon>
        <taxon>Plectidae</taxon>
        <taxon>Plectus</taxon>
    </lineage>
</organism>
<feature type="transmembrane region" description="Helical" evidence="2">
    <location>
        <begin position="64"/>
        <end position="84"/>
    </location>
</feature>
<feature type="transmembrane region" description="Helical" evidence="2">
    <location>
        <begin position="148"/>
        <end position="169"/>
    </location>
</feature>
<feature type="transmembrane region" description="Helical" evidence="2">
    <location>
        <begin position="91"/>
        <end position="110"/>
    </location>
</feature>
<evidence type="ECO:0000256" key="2">
    <source>
        <dbReference type="SAM" id="Phobius"/>
    </source>
</evidence>
<dbReference type="PANTHER" id="PTHR11360:SF260">
    <property type="entry name" value="MFS DOMAIN-CONTAINING PROTEIN"/>
    <property type="match status" value="1"/>
</dbReference>
<keyword evidence="2" id="KW-0812">Transmembrane</keyword>
<dbReference type="GO" id="GO:0008028">
    <property type="term" value="F:monocarboxylic acid transmembrane transporter activity"/>
    <property type="evidence" value="ECO:0007669"/>
    <property type="project" value="TreeGrafter"/>
</dbReference>
<evidence type="ECO:0000313" key="5">
    <source>
        <dbReference type="WBParaSite" id="PSAMB.scaffold6336size9705.g28312.t1"/>
    </source>
</evidence>
<evidence type="ECO:0000313" key="4">
    <source>
        <dbReference type="Proteomes" id="UP000887566"/>
    </source>
</evidence>
<evidence type="ECO:0000256" key="1">
    <source>
        <dbReference type="ARBA" id="ARBA00004141"/>
    </source>
</evidence>
<protein>
    <submittedName>
        <fullName evidence="5">Major facilitator superfamily (MFS) profile domain-containing protein</fullName>
    </submittedName>
</protein>
<name>A0A914X254_9BILA</name>
<keyword evidence="2" id="KW-0472">Membrane</keyword>
<feature type="transmembrane region" description="Helical" evidence="2">
    <location>
        <begin position="260"/>
        <end position="282"/>
    </location>
</feature>
<dbReference type="AlphaFoldDB" id="A0A914X254"/>
<dbReference type="SUPFAM" id="SSF103473">
    <property type="entry name" value="MFS general substrate transporter"/>
    <property type="match status" value="1"/>
</dbReference>
<feature type="domain" description="Major facilitator superfamily (MFS) profile" evidence="3">
    <location>
        <begin position="23"/>
        <end position="395"/>
    </location>
</feature>
<dbReference type="InterPro" id="IPR036259">
    <property type="entry name" value="MFS_trans_sf"/>
</dbReference>
<dbReference type="InterPro" id="IPR011701">
    <property type="entry name" value="MFS"/>
</dbReference>
<evidence type="ECO:0000259" key="3">
    <source>
        <dbReference type="PROSITE" id="PS50850"/>
    </source>
</evidence>
<feature type="transmembrane region" description="Helical" evidence="2">
    <location>
        <begin position="23"/>
        <end position="44"/>
    </location>
</feature>
<dbReference type="Proteomes" id="UP000887566">
    <property type="component" value="Unplaced"/>
</dbReference>